<keyword evidence="2" id="KW-1185">Reference proteome</keyword>
<evidence type="ECO:0000313" key="2">
    <source>
        <dbReference type="Proteomes" id="UP000008553"/>
    </source>
</evidence>
<gene>
    <name evidence="1" type="ORF">PY02579</name>
</gene>
<organism evidence="1 2">
    <name type="scientific">Plasmodium yoelii yoelii</name>
    <dbReference type="NCBI Taxonomy" id="73239"/>
    <lineage>
        <taxon>Eukaryota</taxon>
        <taxon>Sar</taxon>
        <taxon>Alveolata</taxon>
        <taxon>Apicomplexa</taxon>
        <taxon>Aconoidasida</taxon>
        <taxon>Haemosporida</taxon>
        <taxon>Plasmodiidae</taxon>
        <taxon>Plasmodium</taxon>
        <taxon>Plasmodium (Vinckeia)</taxon>
    </lineage>
</organism>
<dbReference type="AlphaFoldDB" id="Q7RLG5"/>
<accession>Q7RLG5</accession>
<comment type="caution">
    <text evidence="1">The sequence shown here is derived from an EMBL/GenBank/DDBJ whole genome shotgun (WGS) entry which is preliminary data.</text>
</comment>
<sequence length="23" mass="2849">MLKQMHQILIKNIHFFLYIRCGT</sequence>
<evidence type="ECO:0000313" key="1">
    <source>
        <dbReference type="EMBL" id="EAA22046.1"/>
    </source>
</evidence>
<dbReference type="EMBL" id="AABL01000709">
    <property type="protein sequence ID" value="EAA22046.1"/>
    <property type="molecule type" value="Genomic_DNA"/>
</dbReference>
<name>Q7RLG5_PLAYO</name>
<proteinExistence type="predicted"/>
<protein>
    <submittedName>
        <fullName evidence="1">Uncharacterized protein</fullName>
    </submittedName>
</protein>
<dbReference type="InParanoid" id="Q7RLG5"/>
<dbReference type="PaxDb" id="73239-Q7RLG5"/>
<dbReference type="Proteomes" id="UP000008553">
    <property type="component" value="Unassembled WGS sequence"/>
</dbReference>
<reference evidence="1 2" key="1">
    <citation type="journal article" date="2002" name="Nature">
        <title>Genome sequence and comparative analysis of the model rodent malaria parasite Plasmodium yoelii yoelii.</title>
        <authorList>
            <person name="Carlton J.M."/>
            <person name="Angiuoli S.V."/>
            <person name="Suh B.B."/>
            <person name="Kooij T.W."/>
            <person name="Pertea M."/>
            <person name="Silva J.C."/>
            <person name="Ermolaeva M.D."/>
            <person name="Allen J.E."/>
            <person name="Selengut J.D."/>
            <person name="Koo H.L."/>
            <person name="Peterson J.D."/>
            <person name="Pop M."/>
            <person name="Kosack D.S."/>
            <person name="Shumway M.F."/>
            <person name="Bidwell S.L."/>
            <person name="Shallom S.J."/>
            <person name="van Aken S.E."/>
            <person name="Riedmuller S.B."/>
            <person name="Feldblyum T.V."/>
            <person name="Cho J.K."/>
            <person name="Quackenbush J."/>
            <person name="Sedegah M."/>
            <person name="Shoaibi A."/>
            <person name="Cummings L.M."/>
            <person name="Florens L."/>
            <person name="Yates J.R."/>
            <person name="Raine J.D."/>
            <person name="Sinden R.E."/>
            <person name="Harris M.A."/>
            <person name="Cunningham D.A."/>
            <person name="Preiser P.R."/>
            <person name="Bergman L.W."/>
            <person name="Vaidya A.B."/>
            <person name="van Lin L.H."/>
            <person name="Janse C.J."/>
            <person name="Waters A.P."/>
            <person name="Smith H.O."/>
            <person name="White O.R."/>
            <person name="Salzberg S.L."/>
            <person name="Venter J.C."/>
            <person name="Fraser C.M."/>
            <person name="Hoffman S.L."/>
            <person name="Gardner M.J."/>
            <person name="Carucci D.J."/>
        </authorList>
    </citation>
    <scope>NUCLEOTIDE SEQUENCE [LARGE SCALE GENOMIC DNA]</scope>
    <source>
        <strain evidence="1 2">17XNL</strain>
    </source>
</reference>